<keyword evidence="5" id="KW-1185">Reference proteome</keyword>
<feature type="transmembrane region" description="Helical" evidence="1">
    <location>
        <begin position="493"/>
        <end position="511"/>
    </location>
</feature>
<evidence type="ECO:0000313" key="4">
    <source>
        <dbReference type="EMBL" id="VFQ82478.1"/>
    </source>
</evidence>
<dbReference type="EMBL" id="OOIL02002358">
    <property type="protein sequence ID" value="VFQ82478.1"/>
    <property type="molecule type" value="Genomic_DNA"/>
</dbReference>
<dbReference type="InterPro" id="IPR058888">
    <property type="entry name" value="LLG1-like"/>
</dbReference>
<dbReference type="SUPFAM" id="SSF53098">
    <property type="entry name" value="Ribonuclease H-like"/>
    <property type="match status" value="1"/>
</dbReference>
<dbReference type="OrthoDB" id="1678547at2759"/>
<feature type="transmembrane region" description="Helical" evidence="1">
    <location>
        <begin position="339"/>
        <end position="359"/>
    </location>
</feature>
<evidence type="ECO:0000313" key="5">
    <source>
        <dbReference type="Proteomes" id="UP000595140"/>
    </source>
</evidence>
<dbReference type="InterPro" id="IPR025398">
    <property type="entry name" value="DUF4371"/>
</dbReference>
<protein>
    <submittedName>
        <fullName evidence="4">Uncharacterized protein</fullName>
    </submittedName>
</protein>
<dbReference type="AlphaFoldDB" id="A0A484M382"/>
<dbReference type="Pfam" id="PF14291">
    <property type="entry name" value="DUF4371"/>
    <property type="match status" value="1"/>
</dbReference>
<dbReference type="InterPro" id="IPR055298">
    <property type="entry name" value="AtLOH3-like"/>
</dbReference>
<keyword evidence="1" id="KW-0812">Transmembrane</keyword>
<feature type="domain" description="GPI-anchored protein LLG1-like" evidence="3">
    <location>
        <begin position="388"/>
        <end position="462"/>
    </location>
</feature>
<dbReference type="PANTHER" id="PTHR11697">
    <property type="entry name" value="GENERAL TRANSCRIPTION FACTOR 2-RELATED ZINC FINGER PROTEIN"/>
    <property type="match status" value="1"/>
</dbReference>
<name>A0A484M382_9ASTE</name>
<organism evidence="4 5">
    <name type="scientific">Cuscuta campestris</name>
    <dbReference type="NCBI Taxonomy" id="132261"/>
    <lineage>
        <taxon>Eukaryota</taxon>
        <taxon>Viridiplantae</taxon>
        <taxon>Streptophyta</taxon>
        <taxon>Embryophyta</taxon>
        <taxon>Tracheophyta</taxon>
        <taxon>Spermatophyta</taxon>
        <taxon>Magnoliopsida</taxon>
        <taxon>eudicotyledons</taxon>
        <taxon>Gunneridae</taxon>
        <taxon>Pentapetalae</taxon>
        <taxon>asterids</taxon>
        <taxon>lamiids</taxon>
        <taxon>Solanales</taxon>
        <taxon>Convolvulaceae</taxon>
        <taxon>Cuscuteae</taxon>
        <taxon>Cuscuta</taxon>
        <taxon>Cuscuta subgen. Grammica</taxon>
        <taxon>Cuscuta sect. Cleistogrammica</taxon>
    </lineage>
</organism>
<gene>
    <name evidence="4" type="ORF">CCAM_LOCUS24254</name>
</gene>
<dbReference type="InterPro" id="IPR012337">
    <property type="entry name" value="RNaseH-like_sf"/>
</dbReference>
<reference evidence="4 5" key="1">
    <citation type="submission" date="2018-04" db="EMBL/GenBank/DDBJ databases">
        <authorList>
            <person name="Vogel A."/>
        </authorList>
    </citation>
    <scope>NUCLEOTIDE SEQUENCE [LARGE SCALE GENOMIC DNA]</scope>
</reference>
<evidence type="ECO:0000256" key="1">
    <source>
        <dbReference type="SAM" id="Phobius"/>
    </source>
</evidence>
<keyword evidence="1" id="KW-0472">Membrane</keyword>
<evidence type="ECO:0000259" key="2">
    <source>
        <dbReference type="Pfam" id="PF14291"/>
    </source>
</evidence>
<dbReference type="Proteomes" id="UP000595140">
    <property type="component" value="Unassembled WGS sequence"/>
</dbReference>
<accession>A0A484M382</accession>
<keyword evidence="1" id="KW-1133">Transmembrane helix</keyword>
<evidence type="ECO:0000259" key="3">
    <source>
        <dbReference type="Pfam" id="PF26578"/>
    </source>
</evidence>
<feature type="domain" description="DUF4371" evidence="2">
    <location>
        <begin position="1"/>
        <end position="67"/>
    </location>
</feature>
<sequence length="512" mass="58024">MSVILRFVNDKGEIIERFLGLVHVEETSAKFLKKSIDEFFAKHGLSLSKLRGQGYDGASNMRGQFNGLKTLILNENKNAYYIHCFAHQLQLVIVAAAQDRESIFDFFEKLLMIVNTVGSSCKRKDYLLQIHEEETLHRIEIGELSTGRGQNQATSLARPGDTRWGSHYKTLIRLFDMWNAIGTVLNLLHQHSETSKIKNSASGILDKMDSFEFVFIGKFMLKVLGMTNTLSKMLQARDQNIGCALNMIGDVKKNLQDFRDHGWDDFLKEVSEFCEEHAIDVPNMEDYLRGRSRKKMRGGEPMTNYIHFRGEIFAKVIDILATEMDRHFTETNTNLLSCVIYNSSIIIIKMLLASLFYILSAFPTAFSEGISSSTGRSLLQIPKECPISFEFKNYTIITSQCRGPHYPPKQCCDAFVRFACPFAPYLNNFTECSKSMFDYLNLRAQYPTGLFSSLCKGDREGLPCFASAPPVSRPDADSHSSGIVLMKRKTSRLAMVSKTLFVLVFAMVFILA</sequence>
<proteinExistence type="predicted"/>
<dbReference type="PANTHER" id="PTHR11697:SF230">
    <property type="entry name" value="ZINC FINGER, MYM DOMAIN CONTAINING 1"/>
    <property type="match status" value="1"/>
</dbReference>
<dbReference type="Pfam" id="PF26578">
    <property type="entry name" value="LLG1"/>
    <property type="match status" value="1"/>
</dbReference>